<dbReference type="EMBL" id="LOMO01000001">
    <property type="protein sequence ID" value="KXY51072.1"/>
    <property type="molecule type" value="Genomic_DNA"/>
</dbReference>
<organism evidence="1 2">
    <name type="scientific">Bacillus cereus</name>
    <dbReference type="NCBI Taxonomy" id="1396"/>
    <lineage>
        <taxon>Bacteria</taxon>
        <taxon>Bacillati</taxon>
        <taxon>Bacillota</taxon>
        <taxon>Bacilli</taxon>
        <taxon>Bacillales</taxon>
        <taxon>Bacillaceae</taxon>
        <taxon>Bacillus</taxon>
        <taxon>Bacillus cereus group</taxon>
    </lineage>
</organism>
<dbReference type="AlphaFoldDB" id="A0A9X0MJM9"/>
<evidence type="ECO:0000313" key="2">
    <source>
        <dbReference type="Proteomes" id="UP000075476"/>
    </source>
</evidence>
<protein>
    <submittedName>
        <fullName evidence="1">Uncharacterized protein</fullName>
    </submittedName>
</protein>
<evidence type="ECO:0000313" key="1">
    <source>
        <dbReference type="EMBL" id="KXY51072.1"/>
    </source>
</evidence>
<reference evidence="1 2" key="1">
    <citation type="submission" date="2015-12" db="EMBL/GenBank/DDBJ databases">
        <title>Bacillus cereus Group isolate.</title>
        <authorList>
            <person name="Kovac J."/>
        </authorList>
    </citation>
    <scope>NUCLEOTIDE SEQUENCE [LARGE SCALE GENOMIC DNA]</scope>
    <source>
        <strain evidence="1 2">FSL K6-0073</strain>
    </source>
</reference>
<gene>
    <name evidence="1" type="ORF">AT268_31715</name>
</gene>
<name>A0A9X0MJM9_BACCE</name>
<accession>A0A9X0MJM9</accession>
<proteinExistence type="predicted"/>
<dbReference type="RefSeq" id="WP_061662411.1">
    <property type="nucleotide sequence ID" value="NZ_LOMO01000001.1"/>
</dbReference>
<sequence>MPLANFQRNVLVGVRDNNFDICSKRGWSIEEQDAHINVYDENNKLIDKFFGHIMLSKFLKK</sequence>
<dbReference type="Proteomes" id="UP000075476">
    <property type="component" value="Unassembled WGS sequence"/>
</dbReference>
<comment type="caution">
    <text evidence="1">The sequence shown here is derived from an EMBL/GenBank/DDBJ whole genome shotgun (WGS) entry which is preliminary data.</text>
</comment>